<feature type="region of interest" description="Disordered" evidence="1">
    <location>
        <begin position="204"/>
        <end position="232"/>
    </location>
</feature>
<dbReference type="AlphaFoldDB" id="A0A1C3XIV3"/>
<protein>
    <submittedName>
        <fullName evidence="2">Uncharacterized protein</fullName>
    </submittedName>
</protein>
<evidence type="ECO:0000313" key="3">
    <source>
        <dbReference type="Proteomes" id="UP000183174"/>
    </source>
</evidence>
<proteinExistence type="predicted"/>
<name>A0A1C3XIV3_9BRAD</name>
<gene>
    <name evidence="2" type="ORF">GA0061099_102917</name>
</gene>
<sequence length="232" mass="25317">MTRGHRRAGCWSALRLVVQEQQARMAGMHSVDYSTLVRFADWRRRPATAWGLLVALASGGRAKCRSGASIHTATAQRAAEPSEPTSQTPRRWPPAPALQREGRVLFAGPSVPGAHRTSRDMRSSGQRLAGKRGIGTLAPDRSTTVKHRCTPTRPRKRGFTAAWKEAPAHRTIGTLDPPASIVPEWRLRDPSSLAESRYSRGSLGLLGPLLSADNNSAAPKKPLLAVRRTTER</sequence>
<reference evidence="2 3" key="1">
    <citation type="submission" date="2016-08" db="EMBL/GenBank/DDBJ databases">
        <authorList>
            <person name="Seilhamer J.J."/>
        </authorList>
    </citation>
    <scope>NUCLEOTIDE SEQUENCE [LARGE SCALE GENOMIC DNA]</scope>
    <source>
        <strain evidence="2 3">CCBAU 10071</strain>
    </source>
</reference>
<feature type="region of interest" description="Disordered" evidence="1">
    <location>
        <begin position="71"/>
        <end position="95"/>
    </location>
</feature>
<feature type="compositionally biased region" description="Basic residues" evidence="1">
    <location>
        <begin position="144"/>
        <end position="156"/>
    </location>
</feature>
<organism evidence="2 3">
    <name type="scientific">Bradyrhizobium yuanmingense</name>
    <dbReference type="NCBI Taxonomy" id="108015"/>
    <lineage>
        <taxon>Bacteria</taxon>
        <taxon>Pseudomonadati</taxon>
        <taxon>Pseudomonadota</taxon>
        <taxon>Alphaproteobacteria</taxon>
        <taxon>Hyphomicrobiales</taxon>
        <taxon>Nitrobacteraceae</taxon>
        <taxon>Bradyrhizobium</taxon>
    </lineage>
</organism>
<evidence type="ECO:0000256" key="1">
    <source>
        <dbReference type="SAM" id="MobiDB-lite"/>
    </source>
</evidence>
<dbReference type="EMBL" id="FMAE01000029">
    <property type="protein sequence ID" value="SCB52212.1"/>
    <property type="molecule type" value="Genomic_DNA"/>
</dbReference>
<feature type="region of interest" description="Disordered" evidence="1">
    <location>
        <begin position="109"/>
        <end position="156"/>
    </location>
</feature>
<evidence type="ECO:0000313" key="2">
    <source>
        <dbReference type="EMBL" id="SCB52212.1"/>
    </source>
</evidence>
<dbReference type="Proteomes" id="UP000183174">
    <property type="component" value="Unassembled WGS sequence"/>
</dbReference>
<accession>A0A1C3XIV3</accession>